<dbReference type="FunFam" id="2.60.40.60:FF:000007">
    <property type="entry name" value="Protocadherin alpha 2"/>
    <property type="match status" value="1"/>
</dbReference>
<feature type="chain" id="PRO_5018647356" description="Cadherin domain-containing protein" evidence="14">
    <location>
        <begin position="24"/>
        <end position="897"/>
    </location>
</feature>
<dbReference type="InterPro" id="IPR013164">
    <property type="entry name" value="Cadherin_N"/>
</dbReference>
<evidence type="ECO:0000256" key="6">
    <source>
        <dbReference type="ARBA" id="ARBA00022737"/>
    </source>
</evidence>
<evidence type="ECO:0000256" key="10">
    <source>
        <dbReference type="ARBA" id="ARBA00023136"/>
    </source>
</evidence>
<feature type="domain" description="Cadherin" evidence="15">
    <location>
        <begin position="350"/>
        <end position="446"/>
    </location>
</feature>
<evidence type="ECO:0000256" key="1">
    <source>
        <dbReference type="ARBA" id="ARBA00003436"/>
    </source>
</evidence>
<dbReference type="Pfam" id="PF16492">
    <property type="entry name" value="Cadherin_C_2"/>
    <property type="match status" value="1"/>
</dbReference>
<dbReference type="Pfam" id="PF00028">
    <property type="entry name" value="Cadherin"/>
    <property type="match status" value="5"/>
</dbReference>
<dbReference type="GO" id="GO:0009653">
    <property type="term" value="P:anatomical structure morphogenesis"/>
    <property type="evidence" value="ECO:0007669"/>
    <property type="project" value="UniProtKB-ARBA"/>
</dbReference>
<dbReference type="SMART" id="SM00112">
    <property type="entry name" value="CA"/>
    <property type="match status" value="6"/>
</dbReference>
<evidence type="ECO:0000259" key="15">
    <source>
        <dbReference type="PROSITE" id="PS50268"/>
    </source>
</evidence>
<evidence type="ECO:0000256" key="12">
    <source>
        <dbReference type="PROSITE-ProRule" id="PRU00043"/>
    </source>
</evidence>
<evidence type="ECO:0000256" key="13">
    <source>
        <dbReference type="SAM" id="Phobius"/>
    </source>
</evidence>
<dbReference type="InterPro" id="IPR050174">
    <property type="entry name" value="Protocadherin/Cadherin-CA"/>
</dbReference>
<dbReference type="InterPro" id="IPR032455">
    <property type="entry name" value="Cadherin_C"/>
</dbReference>
<dbReference type="GO" id="GO:0007156">
    <property type="term" value="P:homophilic cell adhesion via plasma membrane adhesion molecules"/>
    <property type="evidence" value="ECO:0007669"/>
    <property type="project" value="InterPro"/>
</dbReference>
<evidence type="ECO:0000256" key="2">
    <source>
        <dbReference type="ARBA" id="ARBA00004251"/>
    </source>
</evidence>
<evidence type="ECO:0000313" key="17">
    <source>
        <dbReference type="Proteomes" id="UP000261600"/>
    </source>
</evidence>
<dbReference type="InterPro" id="IPR020894">
    <property type="entry name" value="Cadherin_CS"/>
</dbReference>
<dbReference type="InterPro" id="IPR015919">
    <property type="entry name" value="Cadherin-like_sf"/>
</dbReference>
<dbReference type="AlphaFoldDB" id="A0A3Q3JNA7"/>
<dbReference type="FunFam" id="2.60.40.60:FF:000004">
    <property type="entry name" value="Protocadherin 1 gamma 2"/>
    <property type="match status" value="1"/>
</dbReference>
<comment type="subcellular location">
    <subcellularLocation>
        <location evidence="2">Cell membrane</location>
        <topology evidence="2">Single-pass type I membrane protein</topology>
    </subcellularLocation>
</comment>
<organism evidence="16 17">
    <name type="scientific">Monopterus albus</name>
    <name type="common">Swamp eel</name>
    <dbReference type="NCBI Taxonomy" id="43700"/>
    <lineage>
        <taxon>Eukaryota</taxon>
        <taxon>Metazoa</taxon>
        <taxon>Chordata</taxon>
        <taxon>Craniata</taxon>
        <taxon>Vertebrata</taxon>
        <taxon>Euteleostomi</taxon>
        <taxon>Actinopterygii</taxon>
        <taxon>Neopterygii</taxon>
        <taxon>Teleostei</taxon>
        <taxon>Neoteleostei</taxon>
        <taxon>Acanthomorphata</taxon>
        <taxon>Anabantaria</taxon>
        <taxon>Synbranchiformes</taxon>
        <taxon>Synbranchidae</taxon>
        <taxon>Monopterus</taxon>
    </lineage>
</organism>
<dbReference type="PANTHER" id="PTHR24028">
    <property type="entry name" value="CADHERIN-87A"/>
    <property type="match status" value="1"/>
</dbReference>
<dbReference type="CDD" id="cd11304">
    <property type="entry name" value="Cadherin_repeat"/>
    <property type="match status" value="6"/>
</dbReference>
<dbReference type="PRINTS" id="PR00205">
    <property type="entry name" value="CADHERIN"/>
</dbReference>
<keyword evidence="11" id="KW-0325">Glycoprotein</keyword>
<dbReference type="PROSITE" id="PS00232">
    <property type="entry name" value="CADHERIN_1"/>
    <property type="match status" value="3"/>
</dbReference>
<dbReference type="Ensembl" id="ENSMALT00000022092.1">
    <property type="protein sequence ID" value="ENSMALP00000021673.1"/>
    <property type="gene ID" value="ENSMALG00000015138.1"/>
</dbReference>
<feature type="domain" description="Cadherin" evidence="15">
    <location>
        <begin position="571"/>
        <end position="668"/>
    </location>
</feature>
<feature type="domain" description="Cadherin" evidence="15">
    <location>
        <begin position="447"/>
        <end position="556"/>
    </location>
</feature>
<evidence type="ECO:0000256" key="8">
    <source>
        <dbReference type="ARBA" id="ARBA00022889"/>
    </source>
</evidence>
<reference evidence="16" key="2">
    <citation type="submission" date="2025-09" db="UniProtKB">
        <authorList>
            <consortium name="Ensembl"/>
        </authorList>
    </citation>
    <scope>IDENTIFICATION</scope>
</reference>
<evidence type="ECO:0000256" key="4">
    <source>
        <dbReference type="ARBA" id="ARBA00022692"/>
    </source>
</evidence>
<accession>A0A3Q3JNA7</accession>
<dbReference type="FunFam" id="2.60.40.60:FF:000001">
    <property type="entry name" value="Protocadherin alpha 2"/>
    <property type="match status" value="1"/>
</dbReference>
<dbReference type="InterPro" id="IPR002126">
    <property type="entry name" value="Cadherin-like_dom"/>
</dbReference>
<dbReference type="FunFam" id="2.60.40.60:FF:000006">
    <property type="entry name" value="Protocadherin alpha 2"/>
    <property type="match status" value="1"/>
</dbReference>
<protein>
    <recommendedName>
        <fullName evidence="15">Cadherin domain-containing protein</fullName>
    </recommendedName>
</protein>
<keyword evidence="9 13" id="KW-1133">Transmembrane helix</keyword>
<dbReference type="FunFam" id="2.60.40.60:FF:000129">
    <property type="entry name" value="protocadherin alpha-C2 isoform X1"/>
    <property type="match status" value="1"/>
</dbReference>
<keyword evidence="10 13" id="KW-0472">Membrane</keyword>
<dbReference type="GO" id="GO:0005509">
    <property type="term" value="F:calcium ion binding"/>
    <property type="evidence" value="ECO:0007669"/>
    <property type="project" value="UniProtKB-UniRule"/>
</dbReference>
<keyword evidence="3" id="KW-1003">Cell membrane</keyword>
<feature type="domain" description="Cadherin" evidence="15">
    <location>
        <begin position="237"/>
        <end position="341"/>
    </location>
</feature>
<sequence length="897" mass="99572">MITKPFSWWSLLLCVCVADMALGQVRYSIPEEMATGSLVGNIIQDLGLDVKRLKSGRARIFTEDGSEYIGLNAEKGTLVVSKRIDREELCKQVSPCSLHFQIILENPMELHRIDVEITDINDNAPFFSKKEYGFQVIESALPGARYSLESARDPDVAHNTIQTYKLNPTDNFKLNVVSRPDGTKYIEMVLHASLDREKQEEHKLTLTAFDGGNPQKSGSIKINVIVLDANDNAPVFSQSVYRVTVPENASRGTVILKVTATDNDKGTNEEVVYSFSQHTDSASSLFIMDPHTGEMTVGGVLDYEKVKQYEVDIEATDKGGLTDTSKVIIEVTDLNDNAPAISIISLSNPIPEDSTPGTVIAMLNIKDLDSGRNGQIKCFISSDLPFKIKSSSTNFYSLISDDVLDRETVPEHNITITAMDEGSPPYSTNKTINLRISDVNDHAPMFPQQIVTAFITENNSPGMSLLSVKATDNDSGNNARISYFLEDSHLNGMSASAYFSVNAESGDILAVRSFDYESTKQFSIRVKAQDGGSPPLSSNVTVKILIQDQNDNPPQVLYPVQTGGSVVAEMVPRSADVGYLVTKVVAVDVDSGQNAWLSYKLQKATDRALFEVGLQNGEIRTIRQVTDKDTVKQRLTVIVEDNGQPSRSATVIVNVAVADSFPEVLSEFTDFPHDKEYNDNLTFYLVLALAVVSFLFITCLVVIISVKIYRWRRERLFYKSSGNLPVIPYYPPLYADVGGTGTLKQALNTEVQYSDFTLIKPSSTTDFKEVISVLDASLPDSTWTFESQQVSRKQPLIAELTGRFVCERCCAPIALRIVQRDLLPPPSTLATVASIMFPARDESRTWLNTQISQYTFNLHLTMFKYGCIWDTARLLLMVFHIDFYILKVNVMKNNVDL</sequence>
<keyword evidence="6" id="KW-0677">Repeat</keyword>
<keyword evidence="5 14" id="KW-0732">Signal</keyword>
<keyword evidence="8" id="KW-0130">Cell adhesion</keyword>
<dbReference type="Gene3D" id="2.60.40.60">
    <property type="entry name" value="Cadherins"/>
    <property type="match status" value="6"/>
</dbReference>
<evidence type="ECO:0000256" key="5">
    <source>
        <dbReference type="ARBA" id="ARBA00022729"/>
    </source>
</evidence>
<proteinExistence type="predicted"/>
<feature type="signal peptide" evidence="14">
    <location>
        <begin position="1"/>
        <end position="23"/>
    </location>
</feature>
<keyword evidence="4 13" id="KW-0812">Transmembrane</keyword>
<reference evidence="16" key="1">
    <citation type="submission" date="2025-08" db="UniProtKB">
        <authorList>
            <consortium name="Ensembl"/>
        </authorList>
    </citation>
    <scope>IDENTIFICATION</scope>
</reference>
<dbReference type="FunFam" id="2.60.40.60:FF:000002">
    <property type="entry name" value="Protocadherin alpha 2"/>
    <property type="match status" value="1"/>
</dbReference>
<comment type="function">
    <text evidence="1">Potential calcium-dependent cell-adhesion protein. May be involved in the establishment and maintenance of specific neuronal connections in the brain.</text>
</comment>
<keyword evidence="17" id="KW-1185">Reference proteome</keyword>
<dbReference type="PROSITE" id="PS50268">
    <property type="entry name" value="CADHERIN_2"/>
    <property type="match status" value="6"/>
</dbReference>
<evidence type="ECO:0000256" key="9">
    <source>
        <dbReference type="ARBA" id="ARBA00022989"/>
    </source>
</evidence>
<feature type="domain" description="Cadherin" evidence="15">
    <location>
        <begin position="128"/>
        <end position="236"/>
    </location>
</feature>
<evidence type="ECO:0000256" key="11">
    <source>
        <dbReference type="ARBA" id="ARBA00023180"/>
    </source>
</evidence>
<evidence type="ECO:0000313" key="16">
    <source>
        <dbReference type="Ensembl" id="ENSMALP00000021673.1"/>
    </source>
</evidence>
<dbReference type="PANTHER" id="PTHR24028:SF296">
    <property type="entry name" value="PROTOCADHERIN 1 GAMMA 11 PRECURSOR-RELATED"/>
    <property type="match status" value="1"/>
</dbReference>
<dbReference type="SUPFAM" id="SSF49313">
    <property type="entry name" value="Cadherin-like"/>
    <property type="match status" value="6"/>
</dbReference>
<evidence type="ECO:0000256" key="7">
    <source>
        <dbReference type="ARBA" id="ARBA00022837"/>
    </source>
</evidence>
<feature type="transmembrane region" description="Helical" evidence="13">
    <location>
        <begin position="681"/>
        <end position="709"/>
    </location>
</feature>
<evidence type="ECO:0000256" key="14">
    <source>
        <dbReference type="SAM" id="SignalP"/>
    </source>
</evidence>
<keyword evidence="7 12" id="KW-0106">Calcium</keyword>
<dbReference type="Proteomes" id="UP000261600">
    <property type="component" value="Unplaced"/>
</dbReference>
<feature type="domain" description="Cadherin" evidence="15">
    <location>
        <begin position="28"/>
        <end position="127"/>
    </location>
</feature>
<dbReference type="GO" id="GO:0005886">
    <property type="term" value="C:plasma membrane"/>
    <property type="evidence" value="ECO:0007669"/>
    <property type="project" value="UniProtKB-SubCell"/>
</dbReference>
<dbReference type="Pfam" id="PF08266">
    <property type="entry name" value="Cadherin_2"/>
    <property type="match status" value="1"/>
</dbReference>
<evidence type="ECO:0000256" key="3">
    <source>
        <dbReference type="ARBA" id="ARBA00022475"/>
    </source>
</evidence>
<name>A0A3Q3JNA7_MONAL</name>